<dbReference type="AlphaFoldDB" id="A0A011V539"/>
<comment type="caution">
    <text evidence="5">The sequence shown here is derived from an EMBL/GenBank/DDBJ whole genome shotgun (WGS) entry which is preliminary data.</text>
</comment>
<dbReference type="Pfam" id="PF00005">
    <property type="entry name" value="ABC_tran"/>
    <property type="match status" value="1"/>
</dbReference>
<dbReference type="PROSITE" id="PS50893">
    <property type="entry name" value="ABC_TRANSPORTER_2"/>
    <property type="match status" value="1"/>
</dbReference>
<evidence type="ECO:0000313" key="5">
    <source>
        <dbReference type="EMBL" id="EXM40617.1"/>
    </source>
</evidence>
<gene>
    <name evidence="5" type="ORF">RASY3_02080</name>
</gene>
<proteinExistence type="predicted"/>
<dbReference type="CDD" id="cd03230">
    <property type="entry name" value="ABC_DR_subfamily_A"/>
    <property type="match status" value="1"/>
</dbReference>
<evidence type="ECO:0000256" key="2">
    <source>
        <dbReference type="ARBA" id="ARBA00022741"/>
    </source>
</evidence>
<evidence type="ECO:0000256" key="3">
    <source>
        <dbReference type="ARBA" id="ARBA00022840"/>
    </source>
</evidence>
<dbReference type="PATRIC" id="fig|1341156.4.peg.139"/>
<reference evidence="5 6" key="1">
    <citation type="submission" date="2013-06" db="EMBL/GenBank/DDBJ databases">
        <title>Rumen cellulosomics: divergent fiber-degrading strategies revealed by comparative genome-wide analysis of six Ruminococcal strains.</title>
        <authorList>
            <person name="Dassa B."/>
            <person name="Borovok I."/>
            <person name="Lamed R."/>
            <person name="Flint H."/>
            <person name="Yeoman C.J."/>
            <person name="White B."/>
            <person name="Bayer E.A."/>
        </authorList>
    </citation>
    <scope>NUCLEOTIDE SEQUENCE [LARGE SCALE GENOMIC DNA]</scope>
    <source>
        <strain evidence="5 6">SY3</strain>
    </source>
</reference>
<protein>
    <submittedName>
        <fullName evidence="5">ABC transporter</fullName>
    </submittedName>
</protein>
<organism evidence="5 6">
    <name type="scientific">Ruminococcus albus SY3</name>
    <dbReference type="NCBI Taxonomy" id="1341156"/>
    <lineage>
        <taxon>Bacteria</taxon>
        <taxon>Bacillati</taxon>
        <taxon>Bacillota</taxon>
        <taxon>Clostridia</taxon>
        <taxon>Eubacteriales</taxon>
        <taxon>Oscillospiraceae</taxon>
        <taxon>Ruminococcus</taxon>
    </lineage>
</organism>
<evidence type="ECO:0000259" key="4">
    <source>
        <dbReference type="PROSITE" id="PS50893"/>
    </source>
</evidence>
<sequence length="311" mass="34934">MIDIKDVTMVFEKSKDDTESFVALDHISIEIPEGCIYGFLGSNGAGKSTLMRMMCGVYPCSSGSIKIDGIEVYDSPEAKGKIFFVNDETIQYANFTLKDLKNYYASYYPEFSGEVFDRLISKLELPLNKRMSQFSKGMKRQAVVVAALSCKTKYIMLDEAFDGLDPAMRKIIKTMIVDELMDRGATMIVSSHNVAEINELCDRAMLIHQGHLIFADEIDEIKSGFCKIQLALKDTQMTKEMAEQSGLEVMQFSRLGSVAQMIVRGSAENSLPRLRVLSPVLLEAVPLTLEEIFIYELEVRGYGAEILREDK</sequence>
<dbReference type="InterPro" id="IPR051782">
    <property type="entry name" value="ABC_Transporter_VariousFunc"/>
</dbReference>
<dbReference type="Gene3D" id="3.40.50.300">
    <property type="entry name" value="P-loop containing nucleotide triphosphate hydrolases"/>
    <property type="match status" value="1"/>
</dbReference>
<keyword evidence="2" id="KW-0547">Nucleotide-binding</keyword>
<dbReference type="InterPro" id="IPR027417">
    <property type="entry name" value="P-loop_NTPase"/>
</dbReference>
<dbReference type="EMBL" id="JEOB01000001">
    <property type="protein sequence ID" value="EXM40617.1"/>
    <property type="molecule type" value="Genomic_DNA"/>
</dbReference>
<dbReference type="PANTHER" id="PTHR42939">
    <property type="entry name" value="ABC TRANSPORTER ATP-BINDING PROTEIN ALBC-RELATED"/>
    <property type="match status" value="1"/>
</dbReference>
<keyword evidence="6" id="KW-1185">Reference proteome</keyword>
<dbReference type="GO" id="GO:0016887">
    <property type="term" value="F:ATP hydrolysis activity"/>
    <property type="evidence" value="ECO:0007669"/>
    <property type="project" value="InterPro"/>
</dbReference>
<dbReference type="InterPro" id="IPR003593">
    <property type="entry name" value="AAA+_ATPase"/>
</dbReference>
<name>A0A011V539_RUMAL</name>
<accession>A0A011V539</accession>
<dbReference type="OrthoDB" id="9804819at2"/>
<evidence type="ECO:0000313" key="6">
    <source>
        <dbReference type="Proteomes" id="UP000021369"/>
    </source>
</evidence>
<evidence type="ECO:0000256" key="1">
    <source>
        <dbReference type="ARBA" id="ARBA00022448"/>
    </source>
</evidence>
<keyword evidence="1" id="KW-0813">Transport</keyword>
<dbReference type="GO" id="GO:0005524">
    <property type="term" value="F:ATP binding"/>
    <property type="evidence" value="ECO:0007669"/>
    <property type="project" value="UniProtKB-KW"/>
</dbReference>
<keyword evidence="3" id="KW-0067">ATP-binding</keyword>
<dbReference type="RefSeq" id="WP_037284725.1">
    <property type="nucleotide sequence ID" value="NZ_JEOB01000001.1"/>
</dbReference>
<dbReference type="SMART" id="SM00382">
    <property type="entry name" value="AAA"/>
    <property type="match status" value="1"/>
</dbReference>
<dbReference type="InterPro" id="IPR003439">
    <property type="entry name" value="ABC_transporter-like_ATP-bd"/>
</dbReference>
<feature type="domain" description="ABC transporter" evidence="4">
    <location>
        <begin position="2"/>
        <end position="234"/>
    </location>
</feature>
<dbReference type="Proteomes" id="UP000021369">
    <property type="component" value="Unassembled WGS sequence"/>
</dbReference>
<dbReference type="PANTHER" id="PTHR42939:SF1">
    <property type="entry name" value="ABC TRANSPORTER ATP-BINDING PROTEIN ALBC-RELATED"/>
    <property type="match status" value="1"/>
</dbReference>
<dbReference type="SUPFAM" id="SSF52540">
    <property type="entry name" value="P-loop containing nucleoside triphosphate hydrolases"/>
    <property type="match status" value="1"/>
</dbReference>